<gene>
    <name evidence="1" type="ORF">H6G83_12755</name>
</gene>
<name>A0ABR8D2P0_9NOST</name>
<protein>
    <submittedName>
        <fullName evidence="1">Uncharacterized protein</fullName>
    </submittedName>
</protein>
<keyword evidence="2" id="KW-1185">Reference proteome</keyword>
<organism evidence="1 2">
    <name type="scientific">Anabaena azotica FACHB-119</name>
    <dbReference type="NCBI Taxonomy" id="947527"/>
    <lineage>
        <taxon>Bacteria</taxon>
        <taxon>Bacillati</taxon>
        <taxon>Cyanobacteriota</taxon>
        <taxon>Cyanophyceae</taxon>
        <taxon>Nostocales</taxon>
        <taxon>Nostocaceae</taxon>
        <taxon>Anabaena</taxon>
        <taxon>Anabaena azotica</taxon>
    </lineage>
</organism>
<dbReference type="EMBL" id="JACJSG010000015">
    <property type="protein sequence ID" value="MBD2501459.1"/>
    <property type="molecule type" value="Genomic_DNA"/>
</dbReference>
<evidence type="ECO:0000313" key="2">
    <source>
        <dbReference type="Proteomes" id="UP000661112"/>
    </source>
</evidence>
<sequence>MMQLNFYRNGEAVMSECREAIAPFLHPAAIEVKMQIRRSPNYLNLVRSHYFISSI</sequence>
<comment type="caution">
    <text evidence="1">The sequence shown here is derived from an EMBL/GenBank/DDBJ whole genome shotgun (WGS) entry which is preliminary data.</text>
</comment>
<evidence type="ECO:0000313" key="1">
    <source>
        <dbReference type="EMBL" id="MBD2501459.1"/>
    </source>
</evidence>
<dbReference type="Proteomes" id="UP000661112">
    <property type="component" value="Unassembled WGS sequence"/>
</dbReference>
<reference evidence="1 2" key="1">
    <citation type="journal article" date="2020" name="ISME J.">
        <title>Comparative genomics reveals insights into cyanobacterial evolution and habitat adaptation.</title>
        <authorList>
            <person name="Chen M.Y."/>
            <person name="Teng W.K."/>
            <person name="Zhao L."/>
            <person name="Hu C.X."/>
            <person name="Zhou Y.K."/>
            <person name="Han B.P."/>
            <person name="Song L.R."/>
            <person name="Shu W.S."/>
        </authorList>
    </citation>
    <scope>NUCLEOTIDE SEQUENCE [LARGE SCALE GENOMIC DNA]</scope>
    <source>
        <strain evidence="1 2">FACHB-119</strain>
    </source>
</reference>
<accession>A0ABR8D2P0</accession>
<proteinExistence type="predicted"/>